<name>A0A8J7GYF9_9ACTN</name>
<evidence type="ECO:0000259" key="1">
    <source>
        <dbReference type="PROSITE" id="PS50943"/>
    </source>
</evidence>
<reference evidence="2" key="1">
    <citation type="submission" date="2020-11" db="EMBL/GenBank/DDBJ databases">
        <title>Sequencing the genomes of 1000 actinobacteria strains.</title>
        <authorList>
            <person name="Klenk H.-P."/>
        </authorList>
    </citation>
    <scope>NUCLEOTIDE SEQUENCE</scope>
    <source>
        <strain evidence="2">DSM 45356</strain>
    </source>
</reference>
<gene>
    <name evidence="2" type="ORF">IW245_006715</name>
</gene>
<dbReference type="GO" id="GO:0003677">
    <property type="term" value="F:DNA binding"/>
    <property type="evidence" value="ECO:0007669"/>
    <property type="project" value="InterPro"/>
</dbReference>
<evidence type="ECO:0000313" key="3">
    <source>
        <dbReference type="Proteomes" id="UP000622552"/>
    </source>
</evidence>
<dbReference type="InterPro" id="IPR010982">
    <property type="entry name" value="Lambda_DNA-bd_dom_sf"/>
</dbReference>
<dbReference type="RefSeq" id="WP_197007058.1">
    <property type="nucleotide sequence ID" value="NZ_JADOUF010000001.1"/>
</dbReference>
<feature type="domain" description="HTH cro/C1-type" evidence="1">
    <location>
        <begin position="5"/>
        <end position="43"/>
    </location>
</feature>
<keyword evidence="3" id="KW-1185">Reference proteome</keyword>
<dbReference type="AlphaFoldDB" id="A0A8J7GYF9"/>
<dbReference type="PROSITE" id="PS50943">
    <property type="entry name" value="HTH_CROC1"/>
    <property type="match status" value="1"/>
</dbReference>
<accession>A0A8J7GYF9</accession>
<dbReference type="SUPFAM" id="SSF47413">
    <property type="entry name" value="lambda repressor-like DNA-binding domains"/>
    <property type="match status" value="1"/>
</dbReference>
<comment type="caution">
    <text evidence="2">The sequence shown here is derived from an EMBL/GenBank/DDBJ whole genome shotgun (WGS) entry which is preliminary data.</text>
</comment>
<dbReference type="Proteomes" id="UP000622552">
    <property type="component" value="Unassembled WGS sequence"/>
</dbReference>
<protein>
    <submittedName>
        <fullName evidence="2">Transcriptional regulator with XRE-family HTH domain</fullName>
    </submittedName>
</protein>
<evidence type="ECO:0000313" key="2">
    <source>
        <dbReference type="EMBL" id="MBG6140521.1"/>
    </source>
</evidence>
<dbReference type="EMBL" id="JADOUF010000001">
    <property type="protein sequence ID" value="MBG6140521.1"/>
    <property type="molecule type" value="Genomic_DNA"/>
</dbReference>
<proteinExistence type="predicted"/>
<dbReference type="InterPro" id="IPR001387">
    <property type="entry name" value="Cro/C1-type_HTH"/>
</dbReference>
<organism evidence="2 3">
    <name type="scientific">Longispora fulva</name>
    <dbReference type="NCBI Taxonomy" id="619741"/>
    <lineage>
        <taxon>Bacteria</taxon>
        <taxon>Bacillati</taxon>
        <taxon>Actinomycetota</taxon>
        <taxon>Actinomycetes</taxon>
        <taxon>Micromonosporales</taxon>
        <taxon>Micromonosporaceae</taxon>
        <taxon>Longispora</taxon>
    </lineage>
</organism>
<sequence length="51" mass="5414">MTMQAQQCGVSRVTLHRLLRGKSPSNESIGAILGSLDASFDSLFHVDGGPQ</sequence>